<comment type="caution">
    <text evidence="2">The sequence shown here is derived from an EMBL/GenBank/DDBJ whole genome shotgun (WGS) entry which is preliminary data.</text>
</comment>
<keyword evidence="1" id="KW-0812">Transmembrane</keyword>
<gene>
    <name evidence="2" type="ORF">Syun_031022</name>
</gene>
<accession>A0AAP0DVI8</accession>
<feature type="transmembrane region" description="Helical" evidence="1">
    <location>
        <begin position="47"/>
        <end position="65"/>
    </location>
</feature>
<feature type="transmembrane region" description="Helical" evidence="1">
    <location>
        <begin position="111"/>
        <end position="131"/>
    </location>
</feature>
<dbReference type="EMBL" id="JBBNAF010000045">
    <property type="protein sequence ID" value="KAK9081806.1"/>
    <property type="molecule type" value="Genomic_DNA"/>
</dbReference>
<dbReference type="PANTHER" id="PTHR35307">
    <property type="entry name" value="PROTEIN, PUTATIVE-RELATED"/>
    <property type="match status" value="1"/>
</dbReference>
<keyword evidence="1" id="KW-1133">Transmembrane helix</keyword>
<organism evidence="2 3">
    <name type="scientific">Stephania yunnanensis</name>
    <dbReference type="NCBI Taxonomy" id="152371"/>
    <lineage>
        <taxon>Eukaryota</taxon>
        <taxon>Viridiplantae</taxon>
        <taxon>Streptophyta</taxon>
        <taxon>Embryophyta</taxon>
        <taxon>Tracheophyta</taxon>
        <taxon>Spermatophyta</taxon>
        <taxon>Magnoliopsida</taxon>
        <taxon>Ranunculales</taxon>
        <taxon>Menispermaceae</taxon>
        <taxon>Menispermoideae</taxon>
        <taxon>Cissampelideae</taxon>
        <taxon>Stephania</taxon>
    </lineage>
</organism>
<evidence type="ECO:0000313" key="2">
    <source>
        <dbReference type="EMBL" id="KAK9081806.1"/>
    </source>
</evidence>
<evidence type="ECO:0000313" key="3">
    <source>
        <dbReference type="Proteomes" id="UP001420932"/>
    </source>
</evidence>
<dbReference type="Proteomes" id="UP001420932">
    <property type="component" value="Unassembled WGS sequence"/>
</dbReference>
<proteinExistence type="predicted"/>
<dbReference type="PANTHER" id="PTHR35307:SF6">
    <property type="entry name" value="TRANSMEMBRANE PROTEIN"/>
    <property type="match status" value="1"/>
</dbReference>
<reference evidence="2 3" key="1">
    <citation type="submission" date="2024-01" db="EMBL/GenBank/DDBJ databases">
        <title>Genome assemblies of Stephania.</title>
        <authorList>
            <person name="Yang L."/>
        </authorList>
    </citation>
    <scope>NUCLEOTIDE SEQUENCE [LARGE SCALE GENOMIC DNA]</scope>
    <source>
        <strain evidence="2">YNDBR</strain>
        <tissue evidence="2">Leaf</tissue>
    </source>
</reference>
<feature type="transmembrane region" description="Helical" evidence="1">
    <location>
        <begin position="168"/>
        <end position="190"/>
    </location>
</feature>
<sequence length="540" mass="60246">MKGDKKVNGVLGEDFASLKLRDNSKTLKYSVSNGITTMDDAKFSSPMSVIGLYIMGAILVCLLLMPSIVNMNESELSANLASPTLMVITIIVNVSLQMSTGALFLFKVEHIIVCGLMSLLLAITACVKSAFPDYFSEHFRKSTRTNNPSISSGGLKSFHKELVSDYKWSIWGVVGMQIVTLIVGTALLPLSLDALPWPAKCMHSLKFVAMKQTGFLNFYKMFMFMRRNWNLYAKLELTFWFLNSIKPLKLLPLSMRELHRQMPLKLLPLKLVSRLNLVGANPLCFSSGKIKSFVNIDSVEEENQSVHNVSPVNESHFDGNFWFTTIRDDQTTEIPWTEPSIVNMNESELSANLASPTLMVITIIVNVSLQMSTGALFLFKVEHIIVCGLMSLLLATTACVKSAFPDYFSEHFRKSTRFSNKCHAWCAFHNLFCGFIEATIRAYRLEGLKSFHKELVSIINGQSGAWLECDCHLNNKLPEAIFDGMDDSVPTIKFERHVKLSMKLVSGLNLVGANPLYFSGGKIKSFMNIDSSGGRKPISS</sequence>
<keyword evidence="1" id="KW-0472">Membrane</keyword>
<protein>
    <submittedName>
        <fullName evidence="2">Uncharacterized protein</fullName>
    </submittedName>
</protein>
<keyword evidence="3" id="KW-1185">Reference proteome</keyword>
<feature type="transmembrane region" description="Helical" evidence="1">
    <location>
        <begin position="85"/>
        <end position="106"/>
    </location>
</feature>
<evidence type="ECO:0000256" key="1">
    <source>
        <dbReference type="SAM" id="Phobius"/>
    </source>
</evidence>
<feature type="transmembrane region" description="Helical" evidence="1">
    <location>
        <begin position="383"/>
        <end position="404"/>
    </location>
</feature>
<name>A0AAP0DVI8_9MAGN</name>
<dbReference type="AlphaFoldDB" id="A0AAP0DVI8"/>